<feature type="compositionally biased region" description="Low complexity" evidence="2">
    <location>
        <begin position="147"/>
        <end position="173"/>
    </location>
</feature>
<evidence type="ECO:0000256" key="2">
    <source>
        <dbReference type="SAM" id="MobiDB-lite"/>
    </source>
</evidence>
<protein>
    <recommendedName>
        <fullName evidence="5">BZIP domain-containing protein</fullName>
    </recommendedName>
</protein>
<organism evidence="3 4">
    <name type="scientific">Fistulifera solaris</name>
    <name type="common">Oleaginous diatom</name>
    <dbReference type="NCBI Taxonomy" id="1519565"/>
    <lineage>
        <taxon>Eukaryota</taxon>
        <taxon>Sar</taxon>
        <taxon>Stramenopiles</taxon>
        <taxon>Ochrophyta</taxon>
        <taxon>Bacillariophyta</taxon>
        <taxon>Bacillariophyceae</taxon>
        <taxon>Bacillariophycidae</taxon>
        <taxon>Naviculales</taxon>
        <taxon>Naviculaceae</taxon>
        <taxon>Fistulifera</taxon>
    </lineage>
</organism>
<name>A0A1Z5J7X6_FISSO</name>
<comment type="caution">
    <text evidence="3">The sequence shown here is derived from an EMBL/GenBank/DDBJ whole genome shotgun (WGS) entry which is preliminary data.</text>
</comment>
<dbReference type="Proteomes" id="UP000198406">
    <property type="component" value="Unassembled WGS sequence"/>
</dbReference>
<feature type="compositionally biased region" description="Basic and acidic residues" evidence="2">
    <location>
        <begin position="327"/>
        <end position="343"/>
    </location>
</feature>
<dbReference type="InParanoid" id="A0A1Z5J7X6"/>
<gene>
    <name evidence="3" type="ORF">FisN_3Lh280</name>
</gene>
<accession>A0A1Z5J7X6</accession>
<dbReference type="OrthoDB" id="48123at2759"/>
<reference evidence="3 4" key="1">
    <citation type="journal article" date="2015" name="Plant Cell">
        <title>Oil accumulation by the oleaginous diatom Fistulifera solaris as revealed by the genome and transcriptome.</title>
        <authorList>
            <person name="Tanaka T."/>
            <person name="Maeda Y."/>
            <person name="Veluchamy A."/>
            <person name="Tanaka M."/>
            <person name="Abida H."/>
            <person name="Marechal E."/>
            <person name="Bowler C."/>
            <person name="Muto M."/>
            <person name="Sunaga Y."/>
            <person name="Tanaka M."/>
            <person name="Yoshino T."/>
            <person name="Taniguchi T."/>
            <person name="Fukuda Y."/>
            <person name="Nemoto M."/>
            <person name="Matsumoto M."/>
            <person name="Wong P.S."/>
            <person name="Aburatani S."/>
            <person name="Fujibuchi W."/>
        </authorList>
    </citation>
    <scope>NUCLEOTIDE SEQUENCE [LARGE SCALE GENOMIC DNA]</scope>
    <source>
        <strain evidence="3 4">JPCC DA0580</strain>
    </source>
</reference>
<feature type="region of interest" description="Disordered" evidence="2">
    <location>
        <begin position="584"/>
        <end position="614"/>
    </location>
</feature>
<keyword evidence="1" id="KW-0175">Coiled coil</keyword>
<evidence type="ECO:0008006" key="5">
    <source>
        <dbReference type="Google" id="ProtNLM"/>
    </source>
</evidence>
<evidence type="ECO:0000313" key="3">
    <source>
        <dbReference type="EMBL" id="GAX10095.1"/>
    </source>
</evidence>
<dbReference type="AlphaFoldDB" id="A0A1Z5J7X6"/>
<evidence type="ECO:0000313" key="4">
    <source>
        <dbReference type="Proteomes" id="UP000198406"/>
    </source>
</evidence>
<proteinExistence type="predicted"/>
<sequence>MSIEWPSVDGNGVSLPTIVSTSDLFEGELFGDELIDIYNTSAADDGNSNDIPHILSPGCHDGHMENDEAVQIAAAAAAMDDGLGAFRPSTSFSDLTSLLHPSGELKGNSVPPDDLPSMKGTKKRTSFVSSAQPAAKRKATAPKPARRVSSTSSKKAPATAAAPASKTKGAVAAKPDTAKKAKGNTPDPLDDLPEVPAVAEVPKGLLKPDDKRSSAMKAAPGAPSTFAKDDAVSRVESDSDFHAIAQVAVSNLMMNATSTKNPESVVVSAPLIVGGDKVDISTDHVKALTGNNWVTACSNSSQAPSDSSVNGGDAKGNNRSRRQNLTPDERARQNRDRNREHARNTRLRKKAYVEELKRTLTELVAQRDASELEKRQAAQRELEQREVRFRVLEEFLKLRGRNEANFARWAAILEDKFTFTVPVVSGQIIAESVLSGVSEVMAESSAFASLLQTLGNVKGSCISFHFVCDRKNFFMDDCNGFLEWTASTSGAVATGAQCELALKGVVRGKFSPASNKLISASMTFDTSKILFRCAALSNPAAGNATASADIEAAKAADAILDSLQMPRLAVPASVPAAVNVVHSSCSSSEEASKGDVDSDESVTDEKAPAVKCEN</sequence>
<evidence type="ECO:0000256" key="1">
    <source>
        <dbReference type="SAM" id="Coils"/>
    </source>
</evidence>
<dbReference type="EMBL" id="BDSP01000016">
    <property type="protein sequence ID" value="GAX10095.1"/>
    <property type="molecule type" value="Genomic_DNA"/>
</dbReference>
<feature type="region of interest" description="Disordered" evidence="2">
    <location>
        <begin position="97"/>
        <end position="230"/>
    </location>
</feature>
<feature type="region of interest" description="Disordered" evidence="2">
    <location>
        <begin position="296"/>
        <end position="348"/>
    </location>
</feature>
<feature type="compositionally biased region" description="Polar residues" evidence="2">
    <location>
        <begin position="296"/>
        <end position="310"/>
    </location>
</feature>
<keyword evidence="4" id="KW-1185">Reference proteome</keyword>
<feature type="compositionally biased region" description="Basic residues" evidence="2">
    <location>
        <begin position="135"/>
        <end position="146"/>
    </location>
</feature>
<dbReference type="CDD" id="cd14809">
    <property type="entry name" value="bZIP_AUREO-like"/>
    <property type="match status" value="1"/>
</dbReference>
<feature type="compositionally biased region" description="Basic and acidic residues" evidence="2">
    <location>
        <begin position="603"/>
        <end position="614"/>
    </location>
</feature>
<feature type="coiled-coil region" evidence="1">
    <location>
        <begin position="353"/>
        <end position="380"/>
    </location>
</feature>